<dbReference type="AlphaFoldDB" id="A0AAW0GAN0"/>
<accession>A0AAW0GAN0</accession>
<protein>
    <submittedName>
        <fullName evidence="3">Uncharacterized protein</fullName>
    </submittedName>
</protein>
<evidence type="ECO:0000256" key="2">
    <source>
        <dbReference type="SAM" id="Phobius"/>
    </source>
</evidence>
<reference evidence="3 4" key="1">
    <citation type="submission" date="2022-09" db="EMBL/GenBank/DDBJ databases">
        <authorList>
            <person name="Palmer J.M."/>
        </authorList>
    </citation>
    <scope>NUCLEOTIDE SEQUENCE [LARGE SCALE GENOMIC DNA]</scope>
    <source>
        <strain evidence="3 4">DSM 7382</strain>
    </source>
</reference>
<evidence type="ECO:0000313" key="3">
    <source>
        <dbReference type="EMBL" id="KAK7688679.1"/>
    </source>
</evidence>
<dbReference type="Proteomes" id="UP001385951">
    <property type="component" value="Unassembled WGS sequence"/>
</dbReference>
<dbReference type="EMBL" id="JASBNA010000010">
    <property type="protein sequence ID" value="KAK7688679.1"/>
    <property type="molecule type" value="Genomic_DNA"/>
</dbReference>
<name>A0AAW0GAN0_9APHY</name>
<proteinExistence type="predicted"/>
<keyword evidence="2" id="KW-0472">Membrane</keyword>
<feature type="region of interest" description="Disordered" evidence="1">
    <location>
        <begin position="233"/>
        <end position="302"/>
    </location>
</feature>
<dbReference type="Gene3D" id="2.60.120.260">
    <property type="entry name" value="Galactose-binding domain-like"/>
    <property type="match status" value="1"/>
</dbReference>
<evidence type="ECO:0000313" key="4">
    <source>
        <dbReference type="Proteomes" id="UP001385951"/>
    </source>
</evidence>
<gene>
    <name evidence="3" type="ORF">QCA50_008217</name>
</gene>
<organism evidence="3 4">
    <name type="scientific">Cerrena zonata</name>
    <dbReference type="NCBI Taxonomy" id="2478898"/>
    <lineage>
        <taxon>Eukaryota</taxon>
        <taxon>Fungi</taxon>
        <taxon>Dikarya</taxon>
        <taxon>Basidiomycota</taxon>
        <taxon>Agaricomycotina</taxon>
        <taxon>Agaricomycetes</taxon>
        <taxon>Polyporales</taxon>
        <taxon>Cerrenaceae</taxon>
        <taxon>Cerrena</taxon>
    </lineage>
</organism>
<feature type="transmembrane region" description="Helical" evidence="2">
    <location>
        <begin position="157"/>
        <end position="181"/>
    </location>
</feature>
<keyword evidence="4" id="KW-1185">Reference proteome</keyword>
<comment type="caution">
    <text evidence="3">The sequence shown here is derived from an EMBL/GenBank/DDBJ whole genome shotgun (WGS) entry which is preliminary data.</text>
</comment>
<keyword evidence="2" id="KW-0812">Transmembrane</keyword>
<feature type="compositionally biased region" description="Pro residues" evidence="1">
    <location>
        <begin position="293"/>
        <end position="302"/>
    </location>
</feature>
<feature type="compositionally biased region" description="Pro residues" evidence="1">
    <location>
        <begin position="242"/>
        <end position="259"/>
    </location>
</feature>
<feature type="compositionally biased region" description="Low complexity" evidence="1">
    <location>
        <begin position="260"/>
        <end position="277"/>
    </location>
</feature>
<evidence type="ECO:0000256" key="1">
    <source>
        <dbReference type="SAM" id="MobiDB-lite"/>
    </source>
</evidence>
<keyword evidence="2" id="KW-1133">Transmembrane helix</keyword>
<sequence>MEVLTKRALTRDLVQFLYFGIWSNVSSEICSNEVNTTQGYALNTSVHTSEITASFRGSRLVISGRQDANSGVALITLDKVNSTVDTFSSVSKCGVYFDKTMSDDIHSFRMQLLPVQSNQRSESATPQLHVHEIAYYFDREVEFPSAPVTKSGSSTPVAAIVLPVLGSIIGLILLTWGYRWVRRRLRSTRRRELEAQSTSPTEAFLPMEPMFTANMMEHRTDTTISYGQSEHVVSNPASISPNVPPPAPSPPAPPVPSIPPLSLVLPRSPILPPSRAVSPPPIPPPSYTLENVEPPPYIPPEG</sequence>